<evidence type="ECO:0000313" key="1">
    <source>
        <dbReference type="EMBL" id="KAF2873362.1"/>
    </source>
</evidence>
<name>A0A7C8MHE9_9PLEO</name>
<organism evidence="1 2">
    <name type="scientific">Massariosphaeria phaeospora</name>
    <dbReference type="NCBI Taxonomy" id="100035"/>
    <lineage>
        <taxon>Eukaryota</taxon>
        <taxon>Fungi</taxon>
        <taxon>Dikarya</taxon>
        <taxon>Ascomycota</taxon>
        <taxon>Pezizomycotina</taxon>
        <taxon>Dothideomycetes</taxon>
        <taxon>Pleosporomycetidae</taxon>
        <taxon>Pleosporales</taxon>
        <taxon>Pleosporales incertae sedis</taxon>
        <taxon>Massariosphaeria</taxon>
    </lineage>
</organism>
<evidence type="ECO:0000313" key="2">
    <source>
        <dbReference type="Proteomes" id="UP000481861"/>
    </source>
</evidence>
<dbReference type="Proteomes" id="UP000481861">
    <property type="component" value="Unassembled WGS sequence"/>
</dbReference>
<dbReference type="EMBL" id="JAADJZ010000007">
    <property type="protein sequence ID" value="KAF2873362.1"/>
    <property type="molecule type" value="Genomic_DNA"/>
</dbReference>
<reference evidence="1 2" key="1">
    <citation type="submission" date="2020-01" db="EMBL/GenBank/DDBJ databases">
        <authorList>
            <consortium name="DOE Joint Genome Institute"/>
            <person name="Haridas S."/>
            <person name="Albert R."/>
            <person name="Binder M."/>
            <person name="Bloem J."/>
            <person name="Labutti K."/>
            <person name="Salamov A."/>
            <person name="Andreopoulos B."/>
            <person name="Baker S.E."/>
            <person name="Barry K."/>
            <person name="Bills G."/>
            <person name="Bluhm B.H."/>
            <person name="Cannon C."/>
            <person name="Castanera R."/>
            <person name="Culley D.E."/>
            <person name="Daum C."/>
            <person name="Ezra D."/>
            <person name="Gonzalez J.B."/>
            <person name="Henrissat B."/>
            <person name="Kuo A."/>
            <person name="Liang C."/>
            <person name="Lipzen A."/>
            <person name="Lutzoni F."/>
            <person name="Magnuson J."/>
            <person name="Mondo S."/>
            <person name="Nolan M."/>
            <person name="Ohm R."/>
            <person name="Pangilinan J."/>
            <person name="Park H.-J.H."/>
            <person name="Ramirez L."/>
            <person name="Alfaro M."/>
            <person name="Sun H."/>
            <person name="Tritt A."/>
            <person name="Yoshinaga Y."/>
            <person name="Zwiers L.-H.L."/>
            <person name="Turgeon B.G."/>
            <person name="Goodwin S.B."/>
            <person name="Spatafora J.W."/>
            <person name="Crous P.W."/>
            <person name="Grigoriev I.V."/>
        </authorList>
    </citation>
    <scope>NUCLEOTIDE SEQUENCE [LARGE SCALE GENOMIC DNA]</scope>
    <source>
        <strain evidence="1 2">CBS 611.86</strain>
    </source>
</reference>
<protein>
    <submittedName>
        <fullName evidence="1">Uncharacterized protein</fullName>
    </submittedName>
</protein>
<proteinExistence type="predicted"/>
<comment type="caution">
    <text evidence="1">The sequence shown here is derived from an EMBL/GenBank/DDBJ whole genome shotgun (WGS) entry which is preliminary data.</text>
</comment>
<dbReference type="AlphaFoldDB" id="A0A7C8MHE9"/>
<keyword evidence="2" id="KW-1185">Reference proteome</keyword>
<gene>
    <name evidence="1" type="ORF">BDV95DRAFT_341035</name>
</gene>
<sequence length="185" mass="20090">MDTTATTTHCTGVVADASESVCPCSPPARTGYMGAWQGWLDGVLMYHARCGYRSRPCADHVSPRTVWPSVRCRCDVRPGTVHEGGANRSTVPMTCYTRARSRRCVCCLRSCKRRGPQSDRRPCLIIMRVLGCCPSNTLSHSRSSASAPRGLIATPCKPSFDVVSPASTRSVNEDRSLHRLTGGTT</sequence>
<accession>A0A7C8MHE9</accession>